<feature type="domain" description="BRCT" evidence="3">
    <location>
        <begin position="128"/>
        <end position="188"/>
    </location>
</feature>
<dbReference type="GO" id="GO:0006270">
    <property type="term" value="P:DNA replication initiation"/>
    <property type="evidence" value="ECO:0007669"/>
    <property type="project" value="TreeGrafter"/>
</dbReference>
<dbReference type="STRING" id="2082308.A0A2K1QWG8"/>
<dbReference type="InParanoid" id="A0A2K1QWG8"/>
<organism evidence="4 5">
    <name type="scientific">Sphaceloma murrayae</name>
    <dbReference type="NCBI Taxonomy" id="2082308"/>
    <lineage>
        <taxon>Eukaryota</taxon>
        <taxon>Fungi</taxon>
        <taxon>Dikarya</taxon>
        <taxon>Ascomycota</taxon>
        <taxon>Pezizomycotina</taxon>
        <taxon>Dothideomycetes</taxon>
        <taxon>Dothideomycetidae</taxon>
        <taxon>Myriangiales</taxon>
        <taxon>Elsinoaceae</taxon>
        <taxon>Sphaceloma</taxon>
    </lineage>
</organism>
<dbReference type="Gene3D" id="3.40.50.10190">
    <property type="entry name" value="BRCT domain"/>
    <property type="match status" value="4"/>
</dbReference>
<dbReference type="EMBL" id="NKHZ01000032">
    <property type="protein sequence ID" value="PNS19397.1"/>
    <property type="molecule type" value="Genomic_DNA"/>
</dbReference>
<name>A0A2K1QWG8_9PEZI</name>
<evidence type="ECO:0000313" key="5">
    <source>
        <dbReference type="Proteomes" id="UP000243797"/>
    </source>
</evidence>
<sequence>MADGDAQRPLSGVVICGTSLSQDIRSSVKTTSTELGASHKLDLTSDVTHLLCGRITSEKYRHVAKHRPDIHVLQPEWLFKVRDAWMEGGEVNVKAITEEYRLPTFHHLNICVTGFNDGTCNASLSRWRSNGAQYHGDLTREVTHLVTAKPEGAKYERARIWNIKTVSLAWFEQSHRRGMVLDESCFDPLLPSEQQGRGSYEPKVKNLSEAGRRLRPEDDDSQANASRRKMRRTASTRLNSQSQTLWADLSVNEESEIPPLDESWTQSVDPSKPFQQTVETQPVGESIAKSRPSLSRNASSEQTHKGIFSGWICLPYGYDSDKEAKLRHYLVENGGIVASDMDAFLTYDEGSRALLLPAAWVACPSRTIPLVSSDISLVTEWWVERSLSAKKALNPEQDVLSTALVDLPSNMFKDVVVSTSGLGNDIRFYSVIVRATGGVYKEELVRDTTVLIHDLSKMDLEKPVYCADRNIDVVQPVWFLESLRKKELQPKFPYYLPDATCEAISRIRDSRRKEADRRTDEDAPSGDTKSAARTGAREPKKLSAPRMSGFKRQSYTPALPLVKTVPPAVSKTQQPPRRPAALKQMSQNSQERSKTQPTLPAFDEPPAIVTDTGCQPEDDKENSQTGSPGQPKHKPSIPVQTTPDVDPDQASAFVSNFLARRQNSGSSAQEPAPRGKRKLGRAPSGSTMTSFIKPSASPFVEDEEGVLPSPAEAPQASQQIAYEAPGAAEHRRLVSEKLGTAFEEGIRKAEVTGRIKDADLQKSISERVRGRRGDVRPES</sequence>
<dbReference type="GO" id="GO:0033314">
    <property type="term" value="P:mitotic DNA replication checkpoint signaling"/>
    <property type="evidence" value="ECO:0007669"/>
    <property type="project" value="TreeGrafter"/>
</dbReference>
<dbReference type="CDD" id="cd00027">
    <property type="entry name" value="BRCT"/>
    <property type="match status" value="1"/>
</dbReference>
<evidence type="ECO:0000313" key="4">
    <source>
        <dbReference type="EMBL" id="PNS19397.1"/>
    </source>
</evidence>
<dbReference type="Proteomes" id="UP000243797">
    <property type="component" value="Unassembled WGS sequence"/>
</dbReference>
<dbReference type="SUPFAM" id="SSF52113">
    <property type="entry name" value="BRCT domain"/>
    <property type="match status" value="3"/>
</dbReference>
<proteinExistence type="predicted"/>
<comment type="caution">
    <text evidence="4">The sequence shown here is derived from an EMBL/GenBank/DDBJ whole genome shotgun (WGS) entry which is preliminary data.</text>
</comment>
<feature type="domain" description="BRCT" evidence="3">
    <location>
        <begin position="5"/>
        <end position="80"/>
    </location>
</feature>
<dbReference type="SMART" id="SM00292">
    <property type="entry name" value="BRCT"/>
    <property type="match status" value="4"/>
</dbReference>
<evidence type="ECO:0000256" key="1">
    <source>
        <dbReference type="ARBA" id="ARBA00022737"/>
    </source>
</evidence>
<dbReference type="CDD" id="cd17731">
    <property type="entry name" value="BRCT_TopBP1_rpt2_like"/>
    <property type="match status" value="1"/>
</dbReference>
<dbReference type="InterPro" id="IPR001357">
    <property type="entry name" value="BRCT_dom"/>
</dbReference>
<feature type="region of interest" description="Disordered" evidence="2">
    <location>
        <begin position="191"/>
        <end position="241"/>
    </location>
</feature>
<dbReference type="Pfam" id="PF12738">
    <property type="entry name" value="PTCB-BRCT"/>
    <property type="match status" value="2"/>
</dbReference>
<feature type="domain" description="BRCT" evidence="3">
    <location>
        <begin position="303"/>
        <end position="400"/>
    </location>
</feature>
<feature type="compositionally biased region" description="Basic and acidic residues" evidence="2">
    <location>
        <begin position="200"/>
        <end position="216"/>
    </location>
</feature>
<evidence type="ECO:0000259" key="3">
    <source>
        <dbReference type="PROSITE" id="PS50172"/>
    </source>
</evidence>
<gene>
    <name evidence="4" type="ORF">CAC42_2574</name>
</gene>
<dbReference type="InterPro" id="IPR059215">
    <property type="entry name" value="BRCT2_TopBP1-like"/>
</dbReference>
<keyword evidence="5" id="KW-1185">Reference proteome</keyword>
<feature type="region of interest" description="Disordered" evidence="2">
    <location>
        <begin position="257"/>
        <end position="299"/>
    </location>
</feature>
<protein>
    <recommendedName>
        <fullName evidence="3">BRCT domain-containing protein</fullName>
    </recommendedName>
</protein>
<dbReference type="PROSITE" id="PS50172">
    <property type="entry name" value="BRCT"/>
    <property type="match status" value="4"/>
</dbReference>
<dbReference type="InterPro" id="IPR036420">
    <property type="entry name" value="BRCT_dom_sf"/>
</dbReference>
<dbReference type="PANTHER" id="PTHR13561:SF20">
    <property type="entry name" value="DNA TOPOISOMERASE 2-BINDING PROTEIN 1"/>
    <property type="match status" value="1"/>
</dbReference>
<feature type="compositionally biased region" description="Polar residues" evidence="2">
    <location>
        <begin position="584"/>
        <end position="598"/>
    </location>
</feature>
<feature type="compositionally biased region" description="Polar residues" evidence="2">
    <location>
        <begin position="263"/>
        <end position="280"/>
    </location>
</feature>
<keyword evidence="1" id="KW-0677">Repeat</keyword>
<dbReference type="AlphaFoldDB" id="A0A2K1QWG8"/>
<feature type="region of interest" description="Disordered" evidence="2">
    <location>
        <begin position="507"/>
        <end position="717"/>
    </location>
</feature>
<feature type="compositionally biased region" description="Basic and acidic residues" evidence="2">
    <location>
        <begin position="507"/>
        <end position="521"/>
    </location>
</feature>
<evidence type="ECO:0000256" key="2">
    <source>
        <dbReference type="SAM" id="MobiDB-lite"/>
    </source>
</evidence>
<accession>A0A2K1QWG8</accession>
<reference evidence="4 5" key="1">
    <citation type="submission" date="2017-06" db="EMBL/GenBank/DDBJ databases">
        <title>Draft genome sequence of a variant of Elsinoe murrayae.</title>
        <authorList>
            <person name="Cheng Q."/>
        </authorList>
    </citation>
    <scope>NUCLEOTIDE SEQUENCE [LARGE SCALE GENOMIC DNA]</scope>
    <source>
        <strain evidence="4 5">CQ-2017a</strain>
    </source>
</reference>
<feature type="domain" description="BRCT" evidence="3">
    <location>
        <begin position="407"/>
        <end position="496"/>
    </location>
</feature>
<dbReference type="GO" id="GO:0007095">
    <property type="term" value="P:mitotic G2 DNA damage checkpoint signaling"/>
    <property type="evidence" value="ECO:0007669"/>
    <property type="project" value="TreeGrafter"/>
</dbReference>
<dbReference type="OrthoDB" id="251770at2759"/>
<dbReference type="PANTHER" id="PTHR13561">
    <property type="entry name" value="DNA REPLICATION REGULATOR DPB11-RELATED"/>
    <property type="match status" value="1"/>
</dbReference>